<protein>
    <recommendedName>
        <fullName evidence="4">DUF4405 domain-containing protein</fullName>
    </recommendedName>
</protein>
<keyword evidence="1" id="KW-0812">Transmembrane</keyword>
<evidence type="ECO:0000256" key="1">
    <source>
        <dbReference type="SAM" id="Phobius"/>
    </source>
</evidence>
<proteinExistence type="predicted"/>
<dbReference type="EMBL" id="JAAGRQ010000072">
    <property type="protein sequence ID" value="NDY57982.1"/>
    <property type="molecule type" value="Genomic_DNA"/>
</dbReference>
<sequence>MRTKPENIRAKRELAKVGMAVSLGTLLATGFMERMGGQSGQAVRNVHLASGLALVGFSYWHWSLYQRSTDCRGHRA</sequence>
<dbReference type="Proteomes" id="UP000469724">
    <property type="component" value="Unassembled WGS sequence"/>
</dbReference>
<evidence type="ECO:0008006" key="4">
    <source>
        <dbReference type="Google" id="ProtNLM"/>
    </source>
</evidence>
<dbReference type="AlphaFoldDB" id="A0A7K3NP57"/>
<keyword evidence="1" id="KW-1133">Transmembrane helix</keyword>
<keyword evidence="1" id="KW-0472">Membrane</keyword>
<evidence type="ECO:0000313" key="2">
    <source>
        <dbReference type="EMBL" id="NDY57982.1"/>
    </source>
</evidence>
<organism evidence="2 3">
    <name type="scientific">Desulfolutivibrio sulfodismutans</name>
    <dbReference type="NCBI Taxonomy" id="63561"/>
    <lineage>
        <taxon>Bacteria</taxon>
        <taxon>Pseudomonadati</taxon>
        <taxon>Thermodesulfobacteriota</taxon>
        <taxon>Desulfovibrionia</taxon>
        <taxon>Desulfovibrionales</taxon>
        <taxon>Desulfovibrionaceae</taxon>
        <taxon>Desulfolutivibrio</taxon>
    </lineage>
</organism>
<name>A0A7K3NP57_9BACT</name>
<accession>A0A7K3NP57</accession>
<dbReference type="RefSeq" id="WP_163303061.1">
    <property type="nucleotide sequence ID" value="NZ_JAAGRQ010000072.1"/>
</dbReference>
<feature type="transmembrane region" description="Helical" evidence="1">
    <location>
        <begin position="14"/>
        <end position="32"/>
    </location>
</feature>
<gene>
    <name evidence="2" type="ORF">G3N56_14700</name>
</gene>
<evidence type="ECO:0000313" key="3">
    <source>
        <dbReference type="Proteomes" id="UP000469724"/>
    </source>
</evidence>
<feature type="transmembrane region" description="Helical" evidence="1">
    <location>
        <begin position="44"/>
        <end position="62"/>
    </location>
</feature>
<keyword evidence="3" id="KW-1185">Reference proteome</keyword>
<comment type="caution">
    <text evidence="2">The sequence shown here is derived from an EMBL/GenBank/DDBJ whole genome shotgun (WGS) entry which is preliminary data.</text>
</comment>
<reference evidence="2 3" key="1">
    <citation type="submission" date="2020-02" db="EMBL/GenBank/DDBJ databases">
        <title>Comparative genomics of sulfur disproportionating microorganisms.</title>
        <authorList>
            <person name="Ward L.M."/>
            <person name="Bertran E."/>
            <person name="Johnston D.T."/>
        </authorList>
    </citation>
    <scope>NUCLEOTIDE SEQUENCE [LARGE SCALE GENOMIC DNA]</scope>
    <source>
        <strain evidence="2 3">DSM 3696</strain>
    </source>
</reference>